<dbReference type="PANTHER" id="PTHR33825">
    <property type="entry name" value="CHITINASE-LIKE PROTEIN"/>
    <property type="match status" value="1"/>
</dbReference>
<keyword evidence="1" id="KW-1133">Transmembrane helix</keyword>
<dbReference type="AlphaFoldDB" id="A0AAW9QVL5"/>
<name>A0AAW9QVL5_9CHRO</name>
<evidence type="ECO:0000313" key="2">
    <source>
        <dbReference type="EMBL" id="MEG3438477.1"/>
    </source>
</evidence>
<dbReference type="Proteomes" id="UP001328733">
    <property type="component" value="Unassembled WGS sequence"/>
</dbReference>
<keyword evidence="1" id="KW-0812">Transmembrane</keyword>
<dbReference type="RefSeq" id="WP_332865957.1">
    <property type="nucleotide sequence ID" value="NZ_JBAFSM010000029.1"/>
</dbReference>
<reference evidence="2 3" key="1">
    <citation type="submission" date="2024-01" db="EMBL/GenBank/DDBJ databases">
        <title>Genomic insights into the taxonomy and metabolism of the cyanobacterium Pannus brasiliensis CCIBt3594.</title>
        <authorList>
            <person name="Machado M."/>
            <person name="Botero N.B."/>
            <person name="Andreote A.P.D."/>
            <person name="Feitosa A.M.T."/>
            <person name="Popin R."/>
            <person name="Sivonen K."/>
            <person name="Fiore M.F."/>
        </authorList>
    </citation>
    <scope>NUCLEOTIDE SEQUENCE [LARGE SCALE GENOMIC DNA]</scope>
    <source>
        <strain evidence="2 3">CCIBt3594</strain>
    </source>
</reference>
<accession>A0AAW9QVL5</accession>
<protein>
    <submittedName>
        <fullName evidence="2">DUF948 domain-containing protein</fullName>
    </submittedName>
</protein>
<evidence type="ECO:0000256" key="1">
    <source>
        <dbReference type="SAM" id="Phobius"/>
    </source>
</evidence>
<comment type="caution">
    <text evidence="2">The sequence shown here is derived from an EMBL/GenBank/DDBJ whole genome shotgun (WGS) entry which is preliminary data.</text>
</comment>
<keyword evidence="1" id="KW-0472">Membrane</keyword>
<proteinExistence type="predicted"/>
<keyword evidence="3" id="KW-1185">Reference proteome</keyword>
<evidence type="ECO:0000313" key="3">
    <source>
        <dbReference type="Proteomes" id="UP001328733"/>
    </source>
</evidence>
<organism evidence="2 3">
    <name type="scientific">Pannus brasiliensis CCIBt3594</name>
    <dbReference type="NCBI Taxonomy" id="1427578"/>
    <lineage>
        <taxon>Bacteria</taxon>
        <taxon>Bacillati</taxon>
        <taxon>Cyanobacteriota</taxon>
        <taxon>Cyanophyceae</taxon>
        <taxon>Oscillatoriophycideae</taxon>
        <taxon>Chroococcales</taxon>
        <taxon>Microcystaceae</taxon>
        <taxon>Pannus</taxon>
    </lineage>
</organism>
<gene>
    <name evidence="2" type="ORF">V0288_15200</name>
</gene>
<dbReference type="EMBL" id="JBAFSM010000029">
    <property type="protein sequence ID" value="MEG3438477.1"/>
    <property type="molecule type" value="Genomic_DNA"/>
</dbReference>
<sequence>MTEPIFWLGCSLFLVAISLTAVLVAALPALQELARAARSAEKLFDTLHREFPPTLEAIRLTGMEITQLTEEIDDGVKSASGAIQQVDRSLGSAREGIDRLDRGTRRALIGFKAAWNTWNRSGEVGE</sequence>
<dbReference type="PANTHER" id="PTHR33825:SF5">
    <property type="entry name" value="TRANSMEMBRANE PROTEIN"/>
    <property type="match status" value="1"/>
</dbReference>
<feature type="transmembrane region" description="Helical" evidence="1">
    <location>
        <begin position="6"/>
        <end position="30"/>
    </location>
</feature>